<proteinExistence type="predicted"/>
<evidence type="ECO:0000256" key="1">
    <source>
        <dbReference type="SAM" id="MobiDB-lite"/>
    </source>
</evidence>
<accession>A0A955KWK6</accession>
<gene>
    <name evidence="2" type="ORF">KC685_02210</name>
</gene>
<dbReference type="AlphaFoldDB" id="A0A955KWK6"/>
<dbReference type="Proteomes" id="UP000741282">
    <property type="component" value="Unassembled WGS sequence"/>
</dbReference>
<feature type="compositionally biased region" description="Basic residues" evidence="1">
    <location>
        <begin position="144"/>
        <end position="153"/>
    </location>
</feature>
<feature type="compositionally biased region" description="Basic residues" evidence="1">
    <location>
        <begin position="111"/>
        <end position="125"/>
    </location>
</feature>
<feature type="compositionally biased region" description="Basic and acidic residues" evidence="1">
    <location>
        <begin position="154"/>
        <end position="172"/>
    </location>
</feature>
<protein>
    <submittedName>
        <fullName evidence="2">Uncharacterized protein</fullName>
    </submittedName>
</protein>
<reference evidence="2" key="1">
    <citation type="submission" date="2020-04" db="EMBL/GenBank/DDBJ databases">
        <authorList>
            <person name="Zhang T."/>
        </authorList>
    </citation>
    <scope>NUCLEOTIDE SEQUENCE</scope>
    <source>
        <strain evidence="2">HKST-UBA17</strain>
    </source>
</reference>
<feature type="region of interest" description="Disordered" evidence="1">
    <location>
        <begin position="94"/>
        <end position="197"/>
    </location>
</feature>
<sequence length="197" mass="22880">MESIKKLISSKDDLIKDFVERRKYVSREYQDFGLRIASKLEDTARSSLYIKLAKEKPRALIMQAFSFAVDYPNAKNRGKLFMWKLKELENERKEAGKTDDIVTKQDQSASKPRKKGTRKKNKGNKAKISNEGKSAQKEPDAISKKSRSVKVKRSPNDDPDKGERTQKNEEKKRNRIKRRTSLNKKDGILESEQIRFT</sequence>
<comment type="caution">
    <text evidence="2">The sequence shown here is derived from an EMBL/GenBank/DDBJ whole genome shotgun (WGS) entry which is preliminary data.</text>
</comment>
<feature type="compositionally biased region" description="Basic and acidic residues" evidence="1">
    <location>
        <begin position="128"/>
        <end position="143"/>
    </location>
</feature>
<dbReference type="EMBL" id="JAGQLN010000006">
    <property type="protein sequence ID" value="MCA9376712.1"/>
    <property type="molecule type" value="Genomic_DNA"/>
</dbReference>
<evidence type="ECO:0000313" key="2">
    <source>
        <dbReference type="EMBL" id="MCA9376712.1"/>
    </source>
</evidence>
<organism evidence="2 3">
    <name type="scientific">Candidatus Dojkabacteria bacterium</name>
    <dbReference type="NCBI Taxonomy" id="2099670"/>
    <lineage>
        <taxon>Bacteria</taxon>
        <taxon>Candidatus Dojkabacteria</taxon>
    </lineage>
</organism>
<reference evidence="2" key="2">
    <citation type="journal article" date="2021" name="Microbiome">
        <title>Successional dynamics and alternative stable states in a saline activated sludge microbial community over 9 years.</title>
        <authorList>
            <person name="Wang Y."/>
            <person name="Ye J."/>
            <person name="Ju F."/>
            <person name="Liu L."/>
            <person name="Boyd J.A."/>
            <person name="Deng Y."/>
            <person name="Parks D.H."/>
            <person name="Jiang X."/>
            <person name="Yin X."/>
            <person name="Woodcroft B.J."/>
            <person name="Tyson G.W."/>
            <person name="Hugenholtz P."/>
            <person name="Polz M.F."/>
            <person name="Zhang T."/>
        </authorList>
    </citation>
    <scope>NUCLEOTIDE SEQUENCE</scope>
    <source>
        <strain evidence="2">HKST-UBA17</strain>
    </source>
</reference>
<evidence type="ECO:0000313" key="3">
    <source>
        <dbReference type="Proteomes" id="UP000741282"/>
    </source>
</evidence>
<feature type="compositionally biased region" description="Basic residues" evidence="1">
    <location>
        <begin position="173"/>
        <end position="182"/>
    </location>
</feature>
<feature type="compositionally biased region" description="Basic and acidic residues" evidence="1">
    <location>
        <begin position="94"/>
        <end position="103"/>
    </location>
</feature>
<name>A0A955KWK6_9BACT</name>